<dbReference type="Proteomes" id="UP000034324">
    <property type="component" value="Unassembled WGS sequence"/>
</dbReference>
<gene>
    <name evidence="2" type="ORF">US99_C0070G0010</name>
</gene>
<comment type="caution">
    <text evidence="2">The sequence shown here is derived from an EMBL/GenBank/DDBJ whole genome shotgun (WGS) entry which is preliminary data.</text>
</comment>
<dbReference type="Gene3D" id="3.30.70.60">
    <property type="match status" value="1"/>
</dbReference>
<keyword evidence="1" id="KW-1133">Transmembrane helix</keyword>
<evidence type="ECO:0000313" key="3">
    <source>
        <dbReference type="Proteomes" id="UP000034324"/>
    </source>
</evidence>
<dbReference type="AlphaFoldDB" id="A0A0G0KA25"/>
<dbReference type="Pfam" id="PF04350">
    <property type="entry name" value="PilO"/>
    <property type="match status" value="1"/>
</dbReference>
<name>A0A0G0KA25_9BACT</name>
<accession>A0A0G0KA25</accession>
<dbReference type="EMBL" id="LBVC01000070">
    <property type="protein sequence ID" value="KKQ76508.1"/>
    <property type="molecule type" value="Genomic_DNA"/>
</dbReference>
<dbReference type="GO" id="GO:0043683">
    <property type="term" value="P:type IV pilus assembly"/>
    <property type="evidence" value="ECO:0007669"/>
    <property type="project" value="InterPro"/>
</dbReference>
<sequence length="228" mass="24904">MKKENFVLIYQKYRMIIFPVVIALSCLILIVFVMIPQLSKFFKNSKEEANFKAKSDFLDTKVEALESLDEKDLQKKLKDVVTAYPQEKDFITLITLLQKITSGNGFNITSLSFGGDGVSKDSSYGILIEAVGPKSVLARLLNSIETSSRLMRVERIEISSSKSGDMITANLAISALFAPIPGNLGSVDSPLPPISKGEEELIARLAGGQEVPLTAVELSPTGKSNPFE</sequence>
<dbReference type="InterPro" id="IPR007445">
    <property type="entry name" value="PilO"/>
</dbReference>
<keyword evidence="1" id="KW-0812">Transmembrane</keyword>
<dbReference type="InterPro" id="IPR014717">
    <property type="entry name" value="Transl_elong_EF1B/ribsomal_bS6"/>
</dbReference>
<reference evidence="2 3" key="1">
    <citation type="journal article" date="2015" name="Nature">
        <title>rRNA introns, odd ribosomes, and small enigmatic genomes across a large radiation of phyla.</title>
        <authorList>
            <person name="Brown C.T."/>
            <person name="Hug L.A."/>
            <person name="Thomas B.C."/>
            <person name="Sharon I."/>
            <person name="Castelle C.J."/>
            <person name="Singh A."/>
            <person name="Wilkins M.J."/>
            <person name="Williams K.H."/>
            <person name="Banfield J.F."/>
        </authorList>
    </citation>
    <scope>NUCLEOTIDE SEQUENCE [LARGE SCALE GENOMIC DNA]</scope>
</reference>
<keyword evidence="1" id="KW-0472">Membrane</keyword>
<dbReference type="PROSITE" id="PS51257">
    <property type="entry name" value="PROKAR_LIPOPROTEIN"/>
    <property type="match status" value="1"/>
</dbReference>
<feature type="transmembrane region" description="Helical" evidence="1">
    <location>
        <begin position="15"/>
        <end position="35"/>
    </location>
</feature>
<proteinExistence type="predicted"/>
<dbReference type="GO" id="GO:0043107">
    <property type="term" value="P:type IV pilus-dependent motility"/>
    <property type="evidence" value="ECO:0007669"/>
    <property type="project" value="InterPro"/>
</dbReference>
<organism evidence="2 3">
    <name type="scientific">Candidatus Daviesbacteria bacterium GW2011_GWF2_38_6</name>
    <dbReference type="NCBI Taxonomy" id="1618432"/>
    <lineage>
        <taxon>Bacteria</taxon>
        <taxon>Candidatus Daviesiibacteriota</taxon>
    </lineage>
</organism>
<evidence type="ECO:0000313" key="2">
    <source>
        <dbReference type="EMBL" id="KKQ76508.1"/>
    </source>
</evidence>
<protein>
    <submittedName>
        <fullName evidence="2">Uncharacterized protein</fullName>
    </submittedName>
</protein>
<evidence type="ECO:0000256" key="1">
    <source>
        <dbReference type="SAM" id="Phobius"/>
    </source>
</evidence>